<keyword evidence="3" id="KW-1185">Reference proteome</keyword>
<reference evidence="2" key="1">
    <citation type="journal article" date="2023" name="Int. J. Syst. Evol. Microbiol.">
        <title>Sinisalibacter aestuarii sp. nov., isolated from estuarine sediment of the Arakawa River.</title>
        <authorList>
            <person name="Arafat S.T."/>
            <person name="Hirano S."/>
            <person name="Sato A."/>
            <person name="Takeuchi K."/>
            <person name="Yasuda T."/>
            <person name="Terahara T."/>
            <person name="Hamada M."/>
            <person name="Kobayashi T."/>
        </authorList>
    </citation>
    <scope>NUCLEOTIDE SEQUENCE</scope>
    <source>
        <strain evidence="2">B-399</strain>
    </source>
</reference>
<name>A0ABQ5LQY0_9RHOB</name>
<proteinExistence type="predicted"/>
<dbReference type="Proteomes" id="UP001144205">
    <property type="component" value="Unassembled WGS sequence"/>
</dbReference>
<dbReference type="RefSeq" id="WP_281841401.1">
    <property type="nucleotide sequence ID" value="NZ_BROH01000002.1"/>
</dbReference>
<evidence type="ECO:0000256" key="1">
    <source>
        <dbReference type="SAM" id="MobiDB-lite"/>
    </source>
</evidence>
<comment type="caution">
    <text evidence="2">The sequence shown here is derived from an EMBL/GenBank/DDBJ whole genome shotgun (WGS) entry which is preliminary data.</text>
</comment>
<dbReference type="EMBL" id="BROH01000002">
    <property type="protein sequence ID" value="GKY87417.1"/>
    <property type="molecule type" value="Genomic_DNA"/>
</dbReference>
<organism evidence="2 3">
    <name type="scientific">Sinisalibacter aestuarii</name>
    <dbReference type="NCBI Taxonomy" id="2949426"/>
    <lineage>
        <taxon>Bacteria</taxon>
        <taxon>Pseudomonadati</taxon>
        <taxon>Pseudomonadota</taxon>
        <taxon>Alphaproteobacteria</taxon>
        <taxon>Rhodobacterales</taxon>
        <taxon>Roseobacteraceae</taxon>
        <taxon>Sinisalibacter</taxon>
    </lineage>
</organism>
<protein>
    <recommendedName>
        <fullName evidence="4">ATP-binding protein</fullName>
    </recommendedName>
</protein>
<evidence type="ECO:0008006" key="4">
    <source>
        <dbReference type="Google" id="ProtNLM"/>
    </source>
</evidence>
<feature type="region of interest" description="Disordered" evidence="1">
    <location>
        <begin position="192"/>
        <end position="214"/>
    </location>
</feature>
<evidence type="ECO:0000313" key="3">
    <source>
        <dbReference type="Proteomes" id="UP001144205"/>
    </source>
</evidence>
<gene>
    <name evidence="2" type="ORF">STA1M1_12860</name>
</gene>
<accession>A0ABQ5LQY0</accession>
<evidence type="ECO:0000313" key="2">
    <source>
        <dbReference type="EMBL" id="GKY87417.1"/>
    </source>
</evidence>
<sequence>MSALDLYSEPFAKTGNIAAEGFRKLLGRPAMNLLQTVIREALQNSLDAAQNGDGPEVLLRTRVLNEDEVRVLRSQVFARRPEGERHADLSEALDNGPIRVFEIADFGTTGLGGPTRADAPTDGEEDLDFVNFMRNVGAARDTHQGGGTYGYGKTSLYALSGCSTIFVDTQARERGQSVRRAMGCRIGEAYDAGSGSERRRHTGRHWWGRDDGEGGVDPLEAGEAVAISAALGLPERTTAREGTTIVIIAPIFDEQSDVRNDLIETVLWNFWPRMCRSTAQEKRLALRLEIDGEVVVVPDPEDFPPLDLFARALEGARHGDEAKAITSIRPRKHLGQLSIRRGARADRHVSALRKRSVIPKQSAHIALMRPVELIVKYVHGEPFPDGRFEWAGVFICSDEEEVEQAFADSEPPAHDDWVPQNLPTGAAKSYVNIALTRLSEEAKTYANPLGATGGGNERGPSLASTASIMGKLLEKASATGPGRGGGGSRGGVKKLKSLSAPRFVRLEMADGVRTAIFEADLVNDKSDPKLRIVAEPYIVIDGGMAAAADASVAFDGQVTRMALGVLQGTSGALEVGFNEGTVICHVPMPESAAVGVKLFLKEG</sequence>